<proteinExistence type="predicted"/>
<name>A0A9N8EBN5_9STRA</name>
<feature type="transmembrane region" description="Helical" evidence="1">
    <location>
        <begin position="37"/>
        <end position="58"/>
    </location>
</feature>
<evidence type="ECO:0000313" key="3">
    <source>
        <dbReference type="Proteomes" id="UP001153069"/>
    </source>
</evidence>
<dbReference type="AlphaFoldDB" id="A0A9N8EBN5"/>
<feature type="transmembrane region" description="Helical" evidence="1">
    <location>
        <begin position="103"/>
        <end position="125"/>
    </location>
</feature>
<feature type="transmembrane region" description="Helical" evidence="1">
    <location>
        <begin position="78"/>
        <end position="97"/>
    </location>
</feature>
<dbReference type="OrthoDB" id="165058at2759"/>
<evidence type="ECO:0000256" key="1">
    <source>
        <dbReference type="SAM" id="Phobius"/>
    </source>
</evidence>
<protein>
    <submittedName>
        <fullName evidence="2">Uncharacterized protein</fullName>
    </submittedName>
</protein>
<organism evidence="2 3">
    <name type="scientific">Seminavis robusta</name>
    <dbReference type="NCBI Taxonomy" id="568900"/>
    <lineage>
        <taxon>Eukaryota</taxon>
        <taxon>Sar</taxon>
        <taxon>Stramenopiles</taxon>
        <taxon>Ochrophyta</taxon>
        <taxon>Bacillariophyta</taxon>
        <taxon>Bacillariophyceae</taxon>
        <taxon>Bacillariophycidae</taxon>
        <taxon>Naviculales</taxon>
        <taxon>Naviculaceae</taxon>
        <taxon>Seminavis</taxon>
    </lineage>
</organism>
<keyword evidence="1" id="KW-0472">Membrane</keyword>
<keyword evidence="3" id="KW-1185">Reference proteome</keyword>
<feature type="transmembrane region" description="Helical" evidence="1">
    <location>
        <begin position="12"/>
        <end position="31"/>
    </location>
</feature>
<keyword evidence="1" id="KW-0812">Transmembrane</keyword>
<accession>A0A9N8EBN5</accession>
<comment type="caution">
    <text evidence="2">The sequence shown here is derived from an EMBL/GenBank/DDBJ whole genome shotgun (WGS) entry which is preliminary data.</text>
</comment>
<dbReference type="EMBL" id="CAICTM010000769">
    <property type="protein sequence ID" value="CAB9516254.1"/>
    <property type="molecule type" value="Genomic_DNA"/>
</dbReference>
<reference evidence="2" key="1">
    <citation type="submission" date="2020-06" db="EMBL/GenBank/DDBJ databases">
        <authorList>
            <consortium name="Plant Systems Biology data submission"/>
        </authorList>
    </citation>
    <scope>NUCLEOTIDE SEQUENCE</scope>
    <source>
        <strain evidence="2">D6</strain>
    </source>
</reference>
<dbReference type="Proteomes" id="UP001153069">
    <property type="component" value="Unassembled WGS sequence"/>
</dbReference>
<evidence type="ECO:0000313" key="2">
    <source>
        <dbReference type="EMBL" id="CAB9516254.1"/>
    </source>
</evidence>
<sequence>MKSSWLSCYRGLPLQVGAFYALLIGILRRTIFQPTSTTTIITTLWMGFVLTISFMEAWVKFRAPFLPRHYALDVGRTVFPVLNAVEVALCGHLWWTVAKNSRSLIMATLILLSQVIYMTPQLVLLGKHVIVHAFASKEPSNWSPSQRDTFETLAADVKQTKRPSGKLHIVYVLQELVKVILLATIVRNFQTGL</sequence>
<keyword evidence="1" id="KW-1133">Transmembrane helix</keyword>
<gene>
    <name evidence="2" type="ORF">SEMRO_770_G199990.1</name>
</gene>